<dbReference type="InterPro" id="IPR020826">
    <property type="entry name" value="Transketolase_BS"/>
</dbReference>
<evidence type="ECO:0000256" key="11">
    <source>
        <dbReference type="ARBA" id="ARBA00023052"/>
    </source>
</evidence>
<reference evidence="13" key="1">
    <citation type="submission" date="2021-04" db="EMBL/GenBank/DDBJ databases">
        <title>Genome based classification of Actinospica acidithermotolerans sp. nov., an actinobacterium isolated from an Indonesian hot spring.</title>
        <authorList>
            <person name="Kusuma A.B."/>
            <person name="Putra K.E."/>
            <person name="Nafisah S."/>
            <person name="Loh J."/>
            <person name="Nouioui I."/>
            <person name="Goodfellow M."/>
        </authorList>
    </citation>
    <scope>NUCLEOTIDE SEQUENCE</scope>
    <source>
        <strain evidence="13">DSM 45618</strain>
    </source>
</reference>
<dbReference type="InterPro" id="IPR033248">
    <property type="entry name" value="Transketolase_C"/>
</dbReference>
<dbReference type="AlphaFoldDB" id="A0A8J7WKZ2"/>
<evidence type="ECO:0000256" key="6">
    <source>
        <dbReference type="ARBA" id="ARBA00011738"/>
    </source>
</evidence>
<comment type="cofactor">
    <cofactor evidence="2">
        <name>Mn(2+)</name>
        <dbReference type="ChEBI" id="CHEBI:29035"/>
    </cofactor>
</comment>
<dbReference type="SMART" id="SM00861">
    <property type="entry name" value="Transket_pyr"/>
    <property type="match status" value="1"/>
</dbReference>
<dbReference type="InterPro" id="IPR005474">
    <property type="entry name" value="Transketolase_N"/>
</dbReference>
<evidence type="ECO:0000256" key="1">
    <source>
        <dbReference type="ARBA" id="ARBA00001913"/>
    </source>
</evidence>
<dbReference type="InterPro" id="IPR009014">
    <property type="entry name" value="Transketo_C/PFOR_II"/>
</dbReference>
<dbReference type="InterPro" id="IPR051424">
    <property type="entry name" value="Transketolase-like"/>
</dbReference>
<evidence type="ECO:0000256" key="10">
    <source>
        <dbReference type="ARBA" id="ARBA00022842"/>
    </source>
</evidence>
<evidence type="ECO:0000256" key="8">
    <source>
        <dbReference type="ARBA" id="ARBA00022723"/>
    </source>
</evidence>
<accession>A0A8J7WKZ2</accession>
<dbReference type="Gene3D" id="3.40.50.920">
    <property type="match status" value="1"/>
</dbReference>
<sequence length="645" mass="68578">MNAIGSDLPMVGPAADRAALYALGRQLRVDAVRASTAAGSGHPTSSMSAADLMAVLMARHLRYDWDEPDNPANDHLILSKGHASPLLYAMYRAAGVISEEELLDTYRRSGRLQGHPTPVLPWVDVATGSLGQGIGYGVGIALAGRKLDRLPYRVWVLCGDGEMAEGSVWEALDKAAHYGLANFTAIIDVNRLGQTGATEFGWDTERYAHRVTAFGCRALTIDGHDADEITAAYEAVTLADRPTVVIARTVKGSGFAEIEDKPGWHGKPLPEDMARRAVGELGGVSAIRARGPLPDAVTPPRVPVGAARPRQPIEAPRFELGEQVATRKAYGRALAALGARPDVVALDGEVGNSTYGEDFEKEHADRYFQMYIAEQQMIATAVGFSVRGYRPFAATFAAFLTRAHDFLRMASISQADVCVVGSHCGVEIGADGPSQMGLEDIAMMRSVHGSTVLYPSDATSAAALTLTMADLPGISYLRTTRGAYPVLYRPDERFQVGGCKVWGESPQDVVTLVGAGVTLHECLEAATRLSQQGIATRVVDLYSVKPLDEASLRRCAEQTRLLMVVEDHHPEGGIGEAVAAVLARRGTAPGAARFAHLAVDSLPGSASTAAALDAAGISAAHIVQAARAFLERDERPGGKPTPRSE</sequence>
<dbReference type="Proteomes" id="UP000677913">
    <property type="component" value="Unassembled WGS sequence"/>
</dbReference>
<evidence type="ECO:0000256" key="2">
    <source>
        <dbReference type="ARBA" id="ARBA00001936"/>
    </source>
</evidence>
<dbReference type="InterPro" id="IPR029061">
    <property type="entry name" value="THDP-binding"/>
</dbReference>
<dbReference type="Pfam" id="PF02780">
    <property type="entry name" value="Transketolase_C"/>
    <property type="match status" value="1"/>
</dbReference>
<dbReference type="GO" id="GO:0030976">
    <property type="term" value="F:thiamine pyrophosphate binding"/>
    <property type="evidence" value="ECO:0007669"/>
    <property type="project" value="TreeGrafter"/>
</dbReference>
<gene>
    <name evidence="13" type="ORF">KGA66_00125</name>
</gene>
<dbReference type="PANTHER" id="PTHR43195:SF1">
    <property type="entry name" value="FI06132P-RELATED"/>
    <property type="match status" value="1"/>
</dbReference>
<evidence type="ECO:0000256" key="9">
    <source>
        <dbReference type="ARBA" id="ARBA00022837"/>
    </source>
</evidence>
<keyword evidence="11" id="KW-0786">Thiamine pyrophosphate</keyword>
<protein>
    <submittedName>
        <fullName evidence="13">Transketolase</fullName>
        <ecNumber evidence="13">2.2.1.1</ecNumber>
    </submittedName>
</protein>
<dbReference type="PANTHER" id="PTHR43195">
    <property type="entry name" value="TRANSKETOLASE"/>
    <property type="match status" value="1"/>
</dbReference>
<evidence type="ECO:0000256" key="7">
    <source>
        <dbReference type="ARBA" id="ARBA00022679"/>
    </source>
</evidence>
<keyword evidence="8" id="KW-0479">Metal-binding</keyword>
<keyword evidence="9" id="KW-0106">Calcium</keyword>
<comment type="cofactor">
    <cofactor evidence="4">
        <name>thiamine diphosphate</name>
        <dbReference type="ChEBI" id="CHEBI:58937"/>
    </cofactor>
</comment>
<feature type="domain" description="Transketolase-like pyrimidine-binding" evidence="12">
    <location>
        <begin position="324"/>
        <end position="486"/>
    </location>
</feature>
<dbReference type="NCBIfam" id="NF004559">
    <property type="entry name" value="PRK05899.2-5"/>
    <property type="match status" value="1"/>
</dbReference>
<dbReference type="Pfam" id="PF02779">
    <property type="entry name" value="Transket_pyr"/>
    <property type="match status" value="1"/>
</dbReference>
<proteinExistence type="inferred from homology"/>
<evidence type="ECO:0000313" key="14">
    <source>
        <dbReference type="Proteomes" id="UP000677913"/>
    </source>
</evidence>
<dbReference type="EMBL" id="JAGSXH010000001">
    <property type="protein sequence ID" value="MBS2961429.1"/>
    <property type="molecule type" value="Genomic_DNA"/>
</dbReference>
<name>A0A8J7WKZ2_9ACTN</name>
<evidence type="ECO:0000256" key="4">
    <source>
        <dbReference type="ARBA" id="ARBA00001964"/>
    </source>
</evidence>
<comment type="cofactor">
    <cofactor evidence="3">
        <name>Mg(2+)</name>
        <dbReference type="ChEBI" id="CHEBI:18420"/>
    </cofactor>
</comment>
<keyword evidence="7 13" id="KW-0808">Transferase</keyword>
<organism evidence="13 14">
    <name type="scientific">Actinocrinis puniceicyclus</name>
    <dbReference type="NCBI Taxonomy" id="977794"/>
    <lineage>
        <taxon>Bacteria</taxon>
        <taxon>Bacillati</taxon>
        <taxon>Actinomycetota</taxon>
        <taxon>Actinomycetes</taxon>
        <taxon>Catenulisporales</taxon>
        <taxon>Actinospicaceae</taxon>
        <taxon>Actinocrinis</taxon>
    </lineage>
</organism>
<dbReference type="Gene3D" id="3.40.50.970">
    <property type="match status" value="2"/>
</dbReference>
<evidence type="ECO:0000256" key="3">
    <source>
        <dbReference type="ARBA" id="ARBA00001946"/>
    </source>
</evidence>
<dbReference type="SUPFAM" id="SSF52518">
    <property type="entry name" value="Thiamin diphosphate-binding fold (THDP-binding)"/>
    <property type="match status" value="2"/>
</dbReference>
<dbReference type="CDD" id="cd02012">
    <property type="entry name" value="TPP_TK"/>
    <property type="match status" value="1"/>
</dbReference>
<dbReference type="FunFam" id="3.40.50.970:FF:000129">
    <property type="entry name" value="Transketolase"/>
    <property type="match status" value="1"/>
</dbReference>
<dbReference type="EC" id="2.2.1.1" evidence="13"/>
<dbReference type="GO" id="GO:0005737">
    <property type="term" value="C:cytoplasm"/>
    <property type="evidence" value="ECO:0007669"/>
    <property type="project" value="UniProtKB-ARBA"/>
</dbReference>
<comment type="caution">
    <text evidence="13">The sequence shown here is derived from an EMBL/GenBank/DDBJ whole genome shotgun (WGS) entry which is preliminary data.</text>
</comment>
<comment type="subunit">
    <text evidence="6">Homodimer.</text>
</comment>
<keyword evidence="10" id="KW-0460">Magnesium</keyword>
<dbReference type="SUPFAM" id="SSF52922">
    <property type="entry name" value="TK C-terminal domain-like"/>
    <property type="match status" value="1"/>
</dbReference>
<evidence type="ECO:0000259" key="12">
    <source>
        <dbReference type="SMART" id="SM00861"/>
    </source>
</evidence>
<dbReference type="GO" id="GO:0000287">
    <property type="term" value="F:magnesium ion binding"/>
    <property type="evidence" value="ECO:0007669"/>
    <property type="project" value="UniProtKB-ARBA"/>
</dbReference>
<evidence type="ECO:0000256" key="5">
    <source>
        <dbReference type="ARBA" id="ARBA00007131"/>
    </source>
</evidence>
<dbReference type="InterPro" id="IPR005475">
    <property type="entry name" value="Transketolase-like_Pyr-bd"/>
</dbReference>
<comment type="similarity">
    <text evidence="5">Belongs to the transketolase family.</text>
</comment>
<keyword evidence="14" id="KW-1185">Reference proteome</keyword>
<dbReference type="GO" id="GO:0004802">
    <property type="term" value="F:transketolase activity"/>
    <property type="evidence" value="ECO:0007669"/>
    <property type="project" value="UniProtKB-EC"/>
</dbReference>
<dbReference type="Pfam" id="PF00456">
    <property type="entry name" value="Transketolase_N"/>
    <property type="match status" value="1"/>
</dbReference>
<dbReference type="CDD" id="cd07033">
    <property type="entry name" value="TPP_PYR_DXS_TK_like"/>
    <property type="match status" value="1"/>
</dbReference>
<dbReference type="PROSITE" id="PS00802">
    <property type="entry name" value="TRANSKETOLASE_2"/>
    <property type="match status" value="1"/>
</dbReference>
<evidence type="ECO:0000313" key="13">
    <source>
        <dbReference type="EMBL" id="MBS2961429.1"/>
    </source>
</evidence>
<comment type="cofactor">
    <cofactor evidence="1">
        <name>Ca(2+)</name>
        <dbReference type="ChEBI" id="CHEBI:29108"/>
    </cofactor>
</comment>